<dbReference type="PANTHER" id="PTHR43133:SF57">
    <property type="entry name" value="RNA POLYMERASE SIGMA-70 FACTOR"/>
    <property type="match status" value="1"/>
</dbReference>
<dbReference type="InterPro" id="IPR013249">
    <property type="entry name" value="RNA_pol_sigma70_r4_t2"/>
</dbReference>
<feature type="domain" description="RNA polymerase sigma factor 70 region 4 type 2" evidence="8">
    <location>
        <begin position="179"/>
        <end position="231"/>
    </location>
</feature>
<dbReference type="EMBL" id="BASG01000012">
    <property type="protein sequence ID" value="GAD13433.1"/>
    <property type="molecule type" value="Genomic_DNA"/>
</dbReference>
<dbReference type="GO" id="GO:0006950">
    <property type="term" value="P:response to stress"/>
    <property type="evidence" value="ECO:0007669"/>
    <property type="project" value="UniProtKB-ARBA"/>
</dbReference>
<comment type="caution">
    <text evidence="9">The sequence shown here is derived from an EMBL/GenBank/DDBJ whole genome shotgun (WGS) entry which is preliminary data.</text>
</comment>
<accession>U2Y9I2</accession>
<proteinExistence type="inferred from homology"/>
<protein>
    <recommendedName>
        <fullName evidence="6">RNA polymerase sigma factor</fullName>
    </recommendedName>
</protein>
<dbReference type="AlphaFoldDB" id="U2Y9I2"/>
<evidence type="ECO:0000256" key="1">
    <source>
        <dbReference type="ARBA" id="ARBA00010641"/>
    </source>
</evidence>
<dbReference type="CDD" id="cd06171">
    <property type="entry name" value="Sigma70_r4"/>
    <property type="match status" value="1"/>
</dbReference>
<dbReference type="SUPFAM" id="SSF88946">
    <property type="entry name" value="Sigma2 domain of RNA polymerase sigma factors"/>
    <property type="match status" value="1"/>
</dbReference>
<dbReference type="InterPro" id="IPR000838">
    <property type="entry name" value="RNA_pol_sigma70_ECF_CS"/>
</dbReference>
<dbReference type="NCBIfam" id="TIGR02937">
    <property type="entry name" value="sigma70-ECF"/>
    <property type="match status" value="1"/>
</dbReference>
<dbReference type="InterPro" id="IPR014284">
    <property type="entry name" value="RNA_pol_sigma-70_dom"/>
</dbReference>
<gene>
    <name evidence="9" type="ORF">GBL_1650</name>
</gene>
<keyword evidence="3 6" id="KW-0731">Sigma factor</keyword>
<dbReference type="InterPro" id="IPR036388">
    <property type="entry name" value="WH-like_DNA-bd_sf"/>
</dbReference>
<comment type="similarity">
    <text evidence="1 6">Belongs to the sigma-70 factor family. ECF subfamily.</text>
</comment>
<dbReference type="Proteomes" id="UP000016424">
    <property type="component" value="Unassembled WGS sequence"/>
</dbReference>
<dbReference type="GO" id="GO:0003677">
    <property type="term" value="F:DNA binding"/>
    <property type="evidence" value="ECO:0007669"/>
    <property type="project" value="UniProtKB-KW"/>
</dbReference>
<organism evidence="9 10">
    <name type="scientific">Geobacillus kaustophilus GBlys</name>
    <dbReference type="NCBI Taxonomy" id="1337888"/>
    <lineage>
        <taxon>Bacteria</taxon>
        <taxon>Bacillati</taxon>
        <taxon>Bacillota</taxon>
        <taxon>Bacilli</taxon>
        <taxon>Bacillales</taxon>
        <taxon>Anoxybacillaceae</taxon>
        <taxon>Geobacillus</taxon>
        <taxon>Geobacillus thermoleovorans group</taxon>
    </lineage>
</organism>
<dbReference type="PANTHER" id="PTHR43133">
    <property type="entry name" value="RNA POLYMERASE ECF-TYPE SIGMA FACTO"/>
    <property type="match status" value="1"/>
</dbReference>
<sequence>MHHDRNDHSLRPCFTLKIGIATCIENRYPTDGHSLIDQKNFHGRNVLSSFIVFISVNDPIGKKELRCMVHANEDSRVNWIEHLCLSTWEPVYRLIYFKVQNREEAEDITQETYVRAIPYLQKNHVPPDKQMAFLKTVALNIIRDRWRQHQRRGTTADLEAIAPKEAAFEDPAEWSVQRMTIEKALNELNEEQRTVIELRIIKGYSVAETAQIMNKKETTIRVMQHRALQSLTRILHDGMK</sequence>
<feature type="domain" description="RNA polymerase sigma-70 region 2" evidence="7">
    <location>
        <begin position="91"/>
        <end position="152"/>
    </location>
</feature>
<reference evidence="10" key="1">
    <citation type="journal article" date="2013" name="Genome">
        <title>Draft Genome Sequence of Geobacillus kaustophilus GBlys, a Lysogenic Strain with Bacteriophage phiOH2.</title>
        <authorList>
            <person name="Doi K."/>
            <person name="Mori K."/>
            <person name="Martono H."/>
            <person name="Nagayoshi Y."/>
            <person name="Fujino Y."/>
            <person name="Tashiro K."/>
            <person name="Kuhara S."/>
            <person name="Ohshima T."/>
        </authorList>
    </citation>
    <scope>NUCLEOTIDE SEQUENCE [LARGE SCALE GENOMIC DNA]</scope>
    <source>
        <strain evidence="10">GBlys</strain>
    </source>
</reference>
<dbReference type="PROSITE" id="PS01063">
    <property type="entry name" value="SIGMA70_ECF"/>
    <property type="match status" value="1"/>
</dbReference>
<keyword evidence="5 6" id="KW-0804">Transcription</keyword>
<dbReference type="InterPro" id="IPR013324">
    <property type="entry name" value="RNA_pol_sigma_r3/r4-like"/>
</dbReference>
<dbReference type="InterPro" id="IPR007627">
    <property type="entry name" value="RNA_pol_sigma70_r2"/>
</dbReference>
<evidence type="ECO:0000259" key="7">
    <source>
        <dbReference type="Pfam" id="PF04542"/>
    </source>
</evidence>
<evidence type="ECO:0000313" key="10">
    <source>
        <dbReference type="Proteomes" id="UP000016424"/>
    </source>
</evidence>
<evidence type="ECO:0000256" key="4">
    <source>
        <dbReference type="ARBA" id="ARBA00023125"/>
    </source>
</evidence>
<dbReference type="GO" id="GO:0006352">
    <property type="term" value="P:DNA-templated transcription initiation"/>
    <property type="evidence" value="ECO:0007669"/>
    <property type="project" value="InterPro"/>
</dbReference>
<dbReference type="Pfam" id="PF08281">
    <property type="entry name" value="Sigma70_r4_2"/>
    <property type="match status" value="1"/>
</dbReference>
<dbReference type="Gene3D" id="1.10.10.10">
    <property type="entry name" value="Winged helix-like DNA-binding domain superfamily/Winged helix DNA-binding domain"/>
    <property type="match status" value="1"/>
</dbReference>
<keyword evidence="4 6" id="KW-0238">DNA-binding</keyword>
<dbReference type="SUPFAM" id="SSF88659">
    <property type="entry name" value="Sigma3 and sigma4 domains of RNA polymerase sigma factors"/>
    <property type="match status" value="1"/>
</dbReference>
<dbReference type="GO" id="GO:0016987">
    <property type="term" value="F:sigma factor activity"/>
    <property type="evidence" value="ECO:0007669"/>
    <property type="project" value="UniProtKB-KW"/>
</dbReference>
<name>U2Y9I2_GEOKU</name>
<evidence type="ECO:0000256" key="6">
    <source>
        <dbReference type="RuleBase" id="RU000716"/>
    </source>
</evidence>
<evidence type="ECO:0000259" key="8">
    <source>
        <dbReference type="Pfam" id="PF08281"/>
    </source>
</evidence>
<dbReference type="Pfam" id="PF04542">
    <property type="entry name" value="Sigma70_r2"/>
    <property type="match status" value="1"/>
</dbReference>
<dbReference type="InterPro" id="IPR013325">
    <property type="entry name" value="RNA_pol_sigma_r2"/>
</dbReference>
<dbReference type="Gene3D" id="1.10.1740.10">
    <property type="match status" value="1"/>
</dbReference>
<keyword evidence="2 6" id="KW-0805">Transcription regulation</keyword>
<evidence type="ECO:0000313" key="9">
    <source>
        <dbReference type="EMBL" id="GAD13433.1"/>
    </source>
</evidence>
<evidence type="ECO:0000256" key="2">
    <source>
        <dbReference type="ARBA" id="ARBA00023015"/>
    </source>
</evidence>
<dbReference type="InterPro" id="IPR039425">
    <property type="entry name" value="RNA_pol_sigma-70-like"/>
</dbReference>
<evidence type="ECO:0000256" key="3">
    <source>
        <dbReference type="ARBA" id="ARBA00023082"/>
    </source>
</evidence>
<evidence type="ECO:0000256" key="5">
    <source>
        <dbReference type="ARBA" id="ARBA00023163"/>
    </source>
</evidence>